<protein>
    <recommendedName>
        <fullName evidence="9">Major facilitator superfamily (MFS) profile domain-containing protein</fullName>
    </recommendedName>
</protein>
<reference evidence="7 8" key="1">
    <citation type="submission" date="2020-06" db="EMBL/GenBank/DDBJ databases">
        <title>Genomic analysis of Salicibibacter sp. NKC21-4.</title>
        <authorList>
            <person name="Oh Y.J."/>
        </authorList>
    </citation>
    <scope>NUCLEOTIDE SEQUENCE [LARGE SCALE GENOMIC DNA]</scope>
    <source>
        <strain evidence="7 8">NKC21-4</strain>
    </source>
</reference>
<proteinExistence type="predicted"/>
<name>A0A7T6ZDM6_9BACI</name>
<dbReference type="PANTHER" id="PTHR43124">
    <property type="entry name" value="PURINE EFFLUX PUMP PBUE"/>
    <property type="match status" value="1"/>
</dbReference>
<dbReference type="AlphaFoldDB" id="A0A7T6ZDM6"/>
<evidence type="ECO:0000313" key="8">
    <source>
        <dbReference type="Proteomes" id="UP000595349"/>
    </source>
</evidence>
<comment type="subcellular location">
    <subcellularLocation>
        <location evidence="1">Cell membrane</location>
        <topology evidence="1">Multi-pass membrane protein</topology>
    </subcellularLocation>
</comment>
<keyword evidence="2" id="KW-1003">Cell membrane</keyword>
<organism evidence="7 8">
    <name type="scientific">Salicibibacter cibi</name>
    <dbReference type="NCBI Taxonomy" id="2743001"/>
    <lineage>
        <taxon>Bacteria</taxon>
        <taxon>Bacillati</taxon>
        <taxon>Bacillota</taxon>
        <taxon>Bacilli</taxon>
        <taxon>Bacillales</taxon>
        <taxon>Bacillaceae</taxon>
        <taxon>Salicibibacter</taxon>
    </lineage>
</organism>
<gene>
    <name evidence="7" type="ORF">HUG20_17170</name>
</gene>
<dbReference type="EMBL" id="CP054706">
    <property type="protein sequence ID" value="QQK81471.1"/>
    <property type="molecule type" value="Genomic_DNA"/>
</dbReference>
<evidence type="ECO:0000256" key="3">
    <source>
        <dbReference type="ARBA" id="ARBA00022692"/>
    </source>
</evidence>
<dbReference type="GO" id="GO:0005886">
    <property type="term" value="C:plasma membrane"/>
    <property type="evidence" value="ECO:0007669"/>
    <property type="project" value="UniProtKB-SubCell"/>
</dbReference>
<evidence type="ECO:0000256" key="4">
    <source>
        <dbReference type="ARBA" id="ARBA00022989"/>
    </source>
</evidence>
<feature type="transmembrane region" description="Helical" evidence="6">
    <location>
        <begin position="45"/>
        <end position="66"/>
    </location>
</feature>
<keyword evidence="4 6" id="KW-1133">Transmembrane helix</keyword>
<keyword evidence="8" id="KW-1185">Reference proteome</keyword>
<keyword evidence="3 6" id="KW-0812">Transmembrane</keyword>
<evidence type="ECO:0000313" key="7">
    <source>
        <dbReference type="EMBL" id="QQK81471.1"/>
    </source>
</evidence>
<dbReference type="PANTHER" id="PTHR43124:SF10">
    <property type="entry name" value="PURINE EFFLUX PUMP PBUE"/>
    <property type="match status" value="1"/>
</dbReference>
<dbReference type="Proteomes" id="UP000595349">
    <property type="component" value="Chromosome"/>
</dbReference>
<evidence type="ECO:0000256" key="1">
    <source>
        <dbReference type="ARBA" id="ARBA00004651"/>
    </source>
</evidence>
<dbReference type="KEGG" id="scib:HUG20_17170"/>
<evidence type="ECO:0000256" key="5">
    <source>
        <dbReference type="ARBA" id="ARBA00023136"/>
    </source>
</evidence>
<evidence type="ECO:0000256" key="6">
    <source>
        <dbReference type="SAM" id="Phobius"/>
    </source>
</evidence>
<accession>A0A7T6ZDM6</accession>
<dbReference type="InterPro" id="IPR036259">
    <property type="entry name" value="MFS_trans_sf"/>
</dbReference>
<keyword evidence="5 6" id="KW-0472">Membrane</keyword>
<sequence>MLTLLNPSTLAIVLVGLISLLWGIPGFGMNPALNAFLISLNPTQASMILSFSASALYMGIGLGAIAGGGVIRFSSVNYVGLGSAILVIVALLIFIFVNRVANKKATTANSYVNHSE</sequence>
<evidence type="ECO:0000256" key="2">
    <source>
        <dbReference type="ARBA" id="ARBA00022475"/>
    </source>
</evidence>
<dbReference type="GO" id="GO:0022857">
    <property type="term" value="F:transmembrane transporter activity"/>
    <property type="evidence" value="ECO:0007669"/>
    <property type="project" value="TreeGrafter"/>
</dbReference>
<feature type="transmembrane region" description="Helical" evidence="6">
    <location>
        <begin position="78"/>
        <end position="97"/>
    </location>
</feature>
<dbReference type="SUPFAM" id="SSF103473">
    <property type="entry name" value="MFS general substrate transporter"/>
    <property type="match status" value="1"/>
</dbReference>
<evidence type="ECO:0008006" key="9">
    <source>
        <dbReference type="Google" id="ProtNLM"/>
    </source>
</evidence>
<dbReference type="InterPro" id="IPR050189">
    <property type="entry name" value="MFS_Efflux_Transporters"/>
</dbReference>
<feature type="transmembrane region" description="Helical" evidence="6">
    <location>
        <begin position="12"/>
        <end position="33"/>
    </location>
</feature>
<dbReference type="RefSeq" id="WP_200085897.1">
    <property type="nucleotide sequence ID" value="NZ_CP054706.1"/>
</dbReference>